<dbReference type="PROSITE" id="PS51257">
    <property type="entry name" value="PROKAR_LIPOPROTEIN"/>
    <property type="match status" value="1"/>
</dbReference>
<dbReference type="PANTHER" id="PTHR33376:SF7">
    <property type="entry name" value="C4-DICARBOXYLATE-BINDING PROTEIN DCTB"/>
    <property type="match status" value="1"/>
</dbReference>
<proteinExistence type="inferred from homology"/>
<dbReference type="Proteomes" id="UP001597227">
    <property type="component" value="Unassembled WGS sequence"/>
</dbReference>
<dbReference type="PANTHER" id="PTHR33376">
    <property type="match status" value="1"/>
</dbReference>
<name>A0ABW4MRY9_9BACI</name>
<evidence type="ECO:0000313" key="5">
    <source>
        <dbReference type="EMBL" id="MFD1780751.1"/>
    </source>
</evidence>
<comment type="similarity">
    <text evidence="1">Belongs to the bacterial solute-binding protein 7 family.</text>
</comment>
<organism evidence="5 6">
    <name type="scientific">Fredinandcohnia salidurans</name>
    <dbReference type="NCBI Taxonomy" id="2595041"/>
    <lineage>
        <taxon>Bacteria</taxon>
        <taxon>Bacillati</taxon>
        <taxon>Bacillota</taxon>
        <taxon>Bacilli</taxon>
        <taxon>Bacillales</taxon>
        <taxon>Bacillaceae</taxon>
        <taxon>Fredinandcohnia</taxon>
    </lineage>
</organism>
<dbReference type="NCBIfam" id="NF037995">
    <property type="entry name" value="TRAP_S1"/>
    <property type="match status" value="1"/>
</dbReference>
<dbReference type="InterPro" id="IPR004682">
    <property type="entry name" value="TRAP_DctP"/>
</dbReference>
<gene>
    <name evidence="5" type="ORF">ACFSFW_18965</name>
</gene>
<accession>A0ABW4MRY9</accession>
<sequence length="340" mass="37758">MNKIISFLCLSVLFAFILVGCSSNAEKSNGEGGGAEPTTIQLGHALSEGTPAAELINEMAANVEEQTEGRVAFKVFPNSQLGSEVEMLEQIKLGTMGSGAIMIGSMQNLNKTMAIEDLPYMWADAEHARAAYDGEFGEYLGNVMKEEGMTKIGYLEWGFRHITNNKKPIVKPEDMEGVSIRVAETELRVDTFEEVGALPTVMAFSELYGALQQGTVDAQENPLSNIVAAKFDEVQEYLSLSGHFYNTVMMVVDTDVWEKISAEDQEIILAEADRISKEVRTVNDSKEQEYIDTLEERGMKVNDNVDKKAFREAMLPVYDKWEKEVFGSELMDIYRAASGY</sequence>
<dbReference type="RefSeq" id="WP_388040536.1">
    <property type="nucleotide sequence ID" value="NZ_JBHUEK010000026.1"/>
</dbReference>
<comment type="caution">
    <text evidence="5">The sequence shown here is derived from an EMBL/GenBank/DDBJ whole genome shotgun (WGS) entry which is preliminary data.</text>
</comment>
<feature type="signal peptide" evidence="4">
    <location>
        <begin position="1"/>
        <end position="25"/>
    </location>
</feature>
<dbReference type="Pfam" id="PF03480">
    <property type="entry name" value="DctP"/>
    <property type="match status" value="1"/>
</dbReference>
<dbReference type="PIRSF" id="PIRSF006470">
    <property type="entry name" value="DctB"/>
    <property type="match status" value="1"/>
</dbReference>
<dbReference type="InterPro" id="IPR018389">
    <property type="entry name" value="DctP_fam"/>
</dbReference>
<dbReference type="InterPro" id="IPR038404">
    <property type="entry name" value="TRAP_DctP_sf"/>
</dbReference>
<keyword evidence="6" id="KW-1185">Reference proteome</keyword>
<feature type="chain" id="PRO_5047226903" evidence="4">
    <location>
        <begin position="26"/>
        <end position="340"/>
    </location>
</feature>
<dbReference type="Gene3D" id="3.40.190.170">
    <property type="entry name" value="Bacterial extracellular solute-binding protein, family 7"/>
    <property type="match status" value="1"/>
</dbReference>
<evidence type="ECO:0000256" key="3">
    <source>
        <dbReference type="ARBA" id="ARBA00022729"/>
    </source>
</evidence>
<evidence type="ECO:0000256" key="2">
    <source>
        <dbReference type="ARBA" id="ARBA00022448"/>
    </source>
</evidence>
<keyword evidence="2" id="KW-0813">Transport</keyword>
<dbReference type="NCBIfam" id="TIGR00787">
    <property type="entry name" value="dctP"/>
    <property type="match status" value="1"/>
</dbReference>
<protein>
    <submittedName>
        <fullName evidence="5">DctP family TRAP transporter solute-binding subunit</fullName>
    </submittedName>
</protein>
<evidence type="ECO:0000256" key="1">
    <source>
        <dbReference type="ARBA" id="ARBA00009023"/>
    </source>
</evidence>
<evidence type="ECO:0000256" key="4">
    <source>
        <dbReference type="SAM" id="SignalP"/>
    </source>
</evidence>
<keyword evidence="3 4" id="KW-0732">Signal</keyword>
<dbReference type="EMBL" id="JBHUEK010000026">
    <property type="protein sequence ID" value="MFD1780751.1"/>
    <property type="molecule type" value="Genomic_DNA"/>
</dbReference>
<evidence type="ECO:0000313" key="6">
    <source>
        <dbReference type="Proteomes" id="UP001597227"/>
    </source>
</evidence>
<reference evidence="6" key="1">
    <citation type="journal article" date="2019" name="Int. J. Syst. Evol. Microbiol.">
        <title>The Global Catalogue of Microorganisms (GCM) 10K type strain sequencing project: providing services to taxonomists for standard genome sequencing and annotation.</title>
        <authorList>
            <consortium name="The Broad Institute Genomics Platform"/>
            <consortium name="The Broad Institute Genome Sequencing Center for Infectious Disease"/>
            <person name="Wu L."/>
            <person name="Ma J."/>
        </authorList>
    </citation>
    <scope>NUCLEOTIDE SEQUENCE [LARGE SCALE GENOMIC DNA]</scope>
    <source>
        <strain evidence="6">CCUG 15531</strain>
    </source>
</reference>